<organism evidence="2 3">
    <name type="scientific">Pedobacter albus</name>
    <dbReference type="NCBI Taxonomy" id="3113905"/>
    <lineage>
        <taxon>Bacteria</taxon>
        <taxon>Pseudomonadati</taxon>
        <taxon>Bacteroidota</taxon>
        <taxon>Sphingobacteriia</taxon>
        <taxon>Sphingobacteriales</taxon>
        <taxon>Sphingobacteriaceae</taxon>
        <taxon>Pedobacter</taxon>
    </lineage>
</organism>
<accession>A0ABU7I712</accession>
<keyword evidence="1" id="KW-0732">Signal</keyword>
<keyword evidence="2" id="KW-0547">Nucleotide-binding</keyword>
<feature type="signal peptide" evidence="1">
    <location>
        <begin position="1"/>
        <end position="19"/>
    </location>
</feature>
<evidence type="ECO:0000256" key="1">
    <source>
        <dbReference type="SAM" id="SignalP"/>
    </source>
</evidence>
<dbReference type="InterPro" id="IPR011042">
    <property type="entry name" value="6-blade_b-propeller_TolB-like"/>
</dbReference>
<keyword evidence="3" id="KW-1185">Reference proteome</keyword>
<dbReference type="Proteomes" id="UP001336835">
    <property type="component" value="Unassembled WGS sequence"/>
</dbReference>
<proteinExistence type="predicted"/>
<reference evidence="2 3" key="1">
    <citation type="submission" date="2024-01" db="EMBL/GenBank/DDBJ databases">
        <title>Pedobacter sp. nov., isolated from fresh soil.</title>
        <authorList>
            <person name="Le N.T.T."/>
        </authorList>
    </citation>
    <scope>NUCLEOTIDE SEQUENCE [LARGE SCALE GENOMIC DNA]</scope>
    <source>
        <strain evidence="2 3">KR3-3</strain>
    </source>
</reference>
<dbReference type="SUPFAM" id="SSF63829">
    <property type="entry name" value="Calcium-dependent phosphotriesterase"/>
    <property type="match status" value="1"/>
</dbReference>
<keyword evidence="2" id="KW-0067">ATP-binding</keyword>
<evidence type="ECO:0000313" key="2">
    <source>
        <dbReference type="EMBL" id="MEE1945268.1"/>
    </source>
</evidence>
<protein>
    <submittedName>
        <fullName evidence="2">ATP-binding protein</fullName>
    </submittedName>
</protein>
<dbReference type="EMBL" id="JAZDQT010000001">
    <property type="protein sequence ID" value="MEE1945268.1"/>
    <property type="molecule type" value="Genomic_DNA"/>
</dbReference>
<dbReference type="Gene3D" id="2.120.10.30">
    <property type="entry name" value="TolB, C-terminal domain"/>
    <property type="match status" value="1"/>
</dbReference>
<evidence type="ECO:0000313" key="3">
    <source>
        <dbReference type="Proteomes" id="UP001336835"/>
    </source>
</evidence>
<dbReference type="RefSeq" id="WP_330107615.1">
    <property type="nucleotide sequence ID" value="NZ_JAZDQT010000001.1"/>
</dbReference>
<feature type="chain" id="PRO_5045687368" evidence="1">
    <location>
        <begin position="20"/>
        <end position="276"/>
    </location>
</feature>
<dbReference type="GO" id="GO:0005524">
    <property type="term" value="F:ATP binding"/>
    <property type="evidence" value="ECO:0007669"/>
    <property type="project" value="UniProtKB-KW"/>
</dbReference>
<comment type="caution">
    <text evidence="2">The sequence shown here is derived from an EMBL/GenBank/DDBJ whole genome shotgun (WGS) entry which is preliminary data.</text>
</comment>
<gene>
    <name evidence="2" type="ORF">VRU48_09120</name>
</gene>
<sequence length="276" mass="30281">MKRIIFLALCLAIGGNSQAQNKHQLVKLWQTDSVIAVPESVLIDYKEKLLYVSEIGPGNASAFDQNGGVGKLSMDGKPIDLNWITGLHSPKGLARIGNELYVADLTELVVIDIKKGKIIKKYPVEGAGMLNDVTASDKGVIYFSDSRTKKIHQVVNQQLSTYMENVAGVNGLKAIGDELYILGGKRFFKVDAHKKETDIAQLPQGGDGLEPIGNGDFLATSWGGYIFYVSKDGKVETLLDSHEPRVNTADLAYDQAKKILYVPSFYNKIITAYQLK</sequence>
<name>A0ABU7I712_9SPHI</name>